<dbReference type="PROSITE" id="PS01094">
    <property type="entry name" value="UPF0076"/>
    <property type="match status" value="1"/>
</dbReference>
<evidence type="ECO:0000256" key="2">
    <source>
        <dbReference type="SAM" id="SignalP"/>
    </source>
</evidence>
<keyword evidence="4" id="KW-1185">Reference proteome</keyword>
<comment type="caution">
    <text evidence="3">The sequence shown here is derived from an EMBL/GenBank/DDBJ whole genome shotgun (WGS) entry which is preliminary data.</text>
</comment>
<protein>
    <submittedName>
        <fullName evidence="3">Enamine deaminase RidA (YjgF/YER057c/UK114 family)</fullName>
    </submittedName>
</protein>
<evidence type="ECO:0000313" key="3">
    <source>
        <dbReference type="EMBL" id="TQM92647.1"/>
    </source>
</evidence>
<sequence>MISRTLLSALAATIVLGNAAQAEVLRHAIPGSDFPISRAVEIPADATLVYLSGVVPGVTNTDAEPNTAEAFGDTEAQTISVLERISDTLTDLDLSMSDVVKMQVYLVADESGQMDFGGFMSGYVQYFGTEEQPELPTRSVFEVAGLANPNWLVEIEVVAVRP</sequence>
<accession>A0A543KC87</accession>
<organism evidence="3 4">
    <name type="scientific">Roseinatronobacter monicus</name>
    <dbReference type="NCBI Taxonomy" id="393481"/>
    <lineage>
        <taxon>Bacteria</taxon>
        <taxon>Pseudomonadati</taxon>
        <taxon>Pseudomonadota</taxon>
        <taxon>Alphaproteobacteria</taxon>
        <taxon>Rhodobacterales</taxon>
        <taxon>Paracoccaceae</taxon>
        <taxon>Roseinatronobacter</taxon>
    </lineage>
</organism>
<dbReference type="CDD" id="cd06151">
    <property type="entry name" value="YjgF_YER057c_UK114_like_3"/>
    <property type="match status" value="1"/>
</dbReference>
<dbReference type="InterPro" id="IPR019897">
    <property type="entry name" value="RidA_CS"/>
</dbReference>
<dbReference type="InterPro" id="IPR035959">
    <property type="entry name" value="RutC-like_sf"/>
</dbReference>
<proteinExistence type="inferred from homology"/>
<dbReference type="Gene3D" id="3.30.1330.40">
    <property type="entry name" value="RutC-like"/>
    <property type="match status" value="1"/>
</dbReference>
<dbReference type="SUPFAM" id="SSF55298">
    <property type="entry name" value="YjgF-like"/>
    <property type="match status" value="1"/>
</dbReference>
<dbReference type="RefSeq" id="WP_142080321.1">
    <property type="nucleotide sequence ID" value="NZ_VFPT01000001.1"/>
</dbReference>
<gene>
    <name evidence="3" type="ORF">BD293_1260</name>
</gene>
<name>A0A543KC87_9RHOB</name>
<dbReference type="PANTHER" id="PTHR11803">
    <property type="entry name" value="2-IMINOBUTANOATE/2-IMINOPROPANOATE DEAMINASE RIDA"/>
    <property type="match status" value="1"/>
</dbReference>
<reference evidence="3 4" key="1">
    <citation type="submission" date="2019-06" db="EMBL/GenBank/DDBJ databases">
        <title>Genomic Encyclopedia of Archaeal and Bacterial Type Strains, Phase II (KMG-II): from individual species to whole genera.</title>
        <authorList>
            <person name="Goeker M."/>
        </authorList>
    </citation>
    <scope>NUCLEOTIDE SEQUENCE [LARGE SCALE GENOMIC DNA]</scope>
    <source>
        <strain evidence="3 4">DSM 18423</strain>
    </source>
</reference>
<evidence type="ECO:0000256" key="1">
    <source>
        <dbReference type="ARBA" id="ARBA00010552"/>
    </source>
</evidence>
<dbReference type="GO" id="GO:0019239">
    <property type="term" value="F:deaminase activity"/>
    <property type="evidence" value="ECO:0007669"/>
    <property type="project" value="TreeGrafter"/>
</dbReference>
<evidence type="ECO:0000313" key="4">
    <source>
        <dbReference type="Proteomes" id="UP000320582"/>
    </source>
</evidence>
<feature type="chain" id="PRO_5022099342" evidence="2">
    <location>
        <begin position="23"/>
        <end position="162"/>
    </location>
</feature>
<dbReference type="Pfam" id="PF01042">
    <property type="entry name" value="Ribonuc_L-PSP"/>
    <property type="match status" value="1"/>
</dbReference>
<dbReference type="OrthoDB" id="9803101at2"/>
<dbReference type="GO" id="GO:0005829">
    <property type="term" value="C:cytosol"/>
    <property type="evidence" value="ECO:0007669"/>
    <property type="project" value="TreeGrafter"/>
</dbReference>
<dbReference type="PANTHER" id="PTHR11803:SF59">
    <property type="entry name" value="ENDORIBONUCLEASE"/>
    <property type="match status" value="1"/>
</dbReference>
<keyword evidence="2" id="KW-0732">Signal</keyword>
<dbReference type="InterPro" id="IPR006175">
    <property type="entry name" value="YjgF/YER057c/UK114"/>
</dbReference>
<dbReference type="EMBL" id="VFPT01000001">
    <property type="protein sequence ID" value="TQM92647.1"/>
    <property type="molecule type" value="Genomic_DNA"/>
</dbReference>
<dbReference type="AlphaFoldDB" id="A0A543KC87"/>
<dbReference type="Proteomes" id="UP000320582">
    <property type="component" value="Unassembled WGS sequence"/>
</dbReference>
<comment type="similarity">
    <text evidence="1">Belongs to the RutC family.</text>
</comment>
<feature type="signal peptide" evidence="2">
    <location>
        <begin position="1"/>
        <end position="22"/>
    </location>
</feature>